<dbReference type="SUPFAM" id="SSF52047">
    <property type="entry name" value="RNI-like"/>
    <property type="match status" value="1"/>
</dbReference>
<dbReference type="EMBL" id="JAACJJ010000032">
    <property type="protein sequence ID" value="KAF5317687.1"/>
    <property type="molecule type" value="Genomic_DNA"/>
</dbReference>
<dbReference type="AlphaFoldDB" id="A0A8H5B6X2"/>
<dbReference type="InterPro" id="IPR032675">
    <property type="entry name" value="LRR_dom_sf"/>
</dbReference>
<keyword evidence="2" id="KW-1185">Reference proteome</keyword>
<reference evidence="1 2" key="1">
    <citation type="journal article" date="2020" name="ISME J.">
        <title>Uncovering the hidden diversity of litter-decomposition mechanisms in mushroom-forming fungi.</title>
        <authorList>
            <person name="Floudas D."/>
            <person name="Bentzer J."/>
            <person name="Ahren D."/>
            <person name="Johansson T."/>
            <person name="Persson P."/>
            <person name="Tunlid A."/>
        </authorList>
    </citation>
    <scope>NUCLEOTIDE SEQUENCE [LARGE SCALE GENOMIC DNA]</scope>
    <source>
        <strain evidence="1 2">CBS 101986</strain>
    </source>
</reference>
<gene>
    <name evidence="1" type="ORF">D9619_012530</name>
</gene>
<dbReference type="Gene3D" id="3.80.10.10">
    <property type="entry name" value="Ribonuclease Inhibitor"/>
    <property type="match status" value="1"/>
</dbReference>
<name>A0A8H5B6X2_9AGAR</name>
<evidence type="ECO:0000313" key="2">
    <source>
        <dbReference type="Proteomes" id="UP000567179"/>
    </source>
</evidence>
<comment type="caution">
    <text evidence="1">The sequence shown here is derived from an EMBL/GenBank/DDBJ whole genome shotgun (WGS) entry which is preliminary data.</text>
</comment>
<protein>
    <submittedName>
        <fullName evidence="1">Uncharacterized protein</fullName>
    </submittedName>
</protein>
<evidence type="ECO:0000313" key="1">
    <source>
        <dbReference type="EMBL" id="KAF5317687.1"/>
    </source>
</evidence>
<organism evidence="1 2">
    <name type="scientific">Psilocybe cf. subviscida</name>
    <dbReference type="NCBI Taxonomy" id="2480587"/>
    <lineage>
        <taxon>Eukaryota</taxon>
        <taxon>Fungi</taxon>
        <taxon>Dikarya</taxon>
        <taxon>Basidiomycota</taxon>
        <taxon>Agaricomycotina</taxon>
        <taxon>Agaricomycetes</taxon>
        <taxon>Agaricomycetidae</taxon>
        <taxon>Agaricales</taxon>
        <taxon>Agaricineae</taxon>
        <taxon>Strophariaceae</taxon>
        <taxon>Psilocybe</taxon>
    </lineage>
</organism>
<proteinExistence type="predicted"/>
<accession>A0A8H5B6X2</accession>
<dbReference type="Proteomes" id="UP000567179">
    <property type="component" value="Unassembled WGS sequence"/>
</dbReference>
<sequence length="457" mass="52229">MNSQTSGISSSMQSSFSRGGQFPQEILGEFVEYLTDECHRKDLLNLSLASKNLRTEAQRVLFRSLDYPGPQYCERYYEDMEMTSEAMEERPETHRLFLRAVINAPTRLGPHVRTYTSRFFVLVPANSDEHDERPLLQSHDNHWTSHCELWNLTARALPLLTQLKHLTLFLDTDWKGTAEGSGLLSYCATSILRRCSFSLHSFSWVYNNGLLNGADDLAEFLSCQPNLQSLNLSSDPRTVLYADRIPQFQINPGALSRLRRVSGPPSLLLTLLSGRRHINAVTWSNSIYDNNHILNIENWQALQGLKYLSLPDTKILHAICPILSSVETLYVKQVPVHWHEDMSALKHLKSLRVLIMNISRFDPRYIIEIPAHQAQGTFVTNAMQMIAAQAFDACAHTLQSVYFCLSADGKPTHKLFALDDNGQLQMQVQTDDSEIMQHCRPWTPRQLSLWIHVQDYL</sequence>